<dbReference type="Pfam" id="PF00933">
    <property type="entry name" value="Glyco_hydro_3"/>
    <property type="match status" value="1"/>
</dbReference>
<keyword evidence="3" id="KW-1133">Transmembrane helix</keyword>
<protein>
    <submittedName>
        <fullName evidence="5">Glycoside hydrolase family 3 C-terminal domain-containing protein</fullName>
    </submittedName>
</protein>
<dbReference type="PANTHER" id="PTHR42715:SF10">
    <property type="entry name" value="BETA-GLUCOSIDASE"/>
    <property type="match status" value="1"/>
</dbReference>
<reference evidence="5" key="2">
    <citation type="submission" date="2021-04" db="EMBL/GenBank/DDBJ databases">
        <authorList>
            <person name="Gilroy R."/>
        </authorList>
    </citation>
    <scope>NUCLEOTIDE SEQUENCE</scope>
    <source>
        <strain evidence="5">2189</strain>
    </source>
</reference>
<dbReference type="InterPro" id="IPR036962">
    <property type="entry name" value="Glyco_hydro_3_N_sf"/>
</dbReference>
<evidence type="ECO:0000256" key="1">
    <source>
        <dbReference type="ARBA" id="ARBA00005336"/>
    </source>
</evidence>
<evidence type="ECO:0000256" key="2">
    <source>
        <dbReference type="ARBA" id="ARBA00022801"/>
    </source>
</evidence>
<gene>
    <name evidence="5" type="ORF">H9851_03690</name>
</gene>
<feature type="transmembrane region" description="Helical" evidence="3">
    <location>
        <begin position="951"/>
        <end position="974"/>
    </location>
</feature>
<comment type="similarity">
    <text evidence="1">Belongs to the glycosyl hydrolase 3 family.</text>
</comment>
<organism evidence="5 6">
    <name type="scientific">Candidatus Borkfalkia faecavium</name>
    <dbReference type="NCBI Taxonomy" id="2838508"/>
    <lineage>
        <taxon>Bacteria</taxon>
        <taxon>Bacillati</taxon>
        <taxon>Bacillota</taxon>
        <taxon>Clostridia</taxon>
        <taxon>Christensenellales</taxon>
        <taxon>Christensenellaceae</taxon>
        <taxon>Candidatus Borkfalkia</taxon>
    </lineage>
</organism>
<dbReference type="EMBL" id="DXEW01000020">
    <property type="protein sequence ID" value="HIX50366.1"/>
    <property type="molecule type" value="Genomic_DNA"/>
</dbReference>
<dbReference type="GO" id="GO:0004553">
    <property type="term" value="F:hydrolase activity, hydrolyzing O-glycosyl compounds"/>
    <property type="evidence" value="ECO:0007669"/>
    <property type="project" value="InterPro"/>
</dbReference>
<accession>A0A9D2AV83</accession>
<dbReference type="Gene3D" id="3.20.20.300">
    <property type="entry name" value="Glycoside hydrolase, family 3, N-terminal domain"/>
    <property type="match status" value="1"/>
</dbReference>
<dbReference type="Pfam" id="PF14310">
    <property type="entry name" value="Fn3-like"/>
    <property type="match status" value="1"/>
</dbReference>
<evidence type="ECO:0000259" key="4">
    <source>
        <dbReference type="SMART" id="SM01217"/>
    </source>
</evidence>
<dbReference type="InterPro" id="IPR050288">
    <property type="entry name" value="Cellulose_deg_GH3"/>
</dbReference>
<dbReference type="InterPro" id="IPR002772">
    <property type="entry name" value="Glyco_hydro_3_C"/>
</dbReference>
<evidence type="ECO:0000256" key="3">
    <source>
        <dbReference type="SAM" id="Phobius"/>
    </source>
</evidence>
<keyword evidence="3" id="KW-0812">Transmembrane</keyword>
<name>A0A9D2AV83_9FIRM</name>
<dbReference type="SUPFAM" id="SSF52279">
    <property type="entry name" value="Beta-D-glucan exohydrolase, C-terminal domain"/>
    <property type="match status" value="1"/>
</dbReference>
<dbReference type="PRINTS" id="PR00133">
    <property type="entry name" value="GLHYDRLASE3"/>
</dbReference>
<dbReference type="AlphaFoldDB" id="A0A9D2AV83"/>
<keyword evidence="3" id="KW-0472">Membrane</keyword>
<evidence type="ECO:0000313" key="6">
    <source>
        <dbReference type="Proteomes" id="UP000886847"/>
    </source>
</evidence>
<dbReference type="SMART" id="SM01217">
    <property type="entry name" value="Fn3_like"/>
    <property type="match status" value="1"/>
</dbReference>
<dbReference type="InterPro" id="IPR036881">
    <property type="entry name" value="Glyco_hydro_3_C_sf"/>
</dbReference>
<dbReference type="Gene3D" id="3.40.50.1700">
    <property type="entry name" value="Glycoside hydrolase family 3 C-terminal domain"/>
    <property type="match status" value="1"/>
</dbReference>
<dbReference type="InterPro" id="IPR001764">
    <property type="entry name" value="Glyco_hydro_3_N"/>
</dbReference>
<dbReference type="InterPro" id="IPR026891">
    <property type="entry name" value="Fn3-like"/>
</dbReference>
<feature type="domain" description="Fibronectin type III-like" evidence="4">
    <location>
        <begin position="413"/>
        <end position="491"/>
    </location>
</feature>
<sequence length="988" mass="106825">MILKRLSRGLTTVFTVIFTVVLGLTALAYQAEADVNQILGTSSYEIVQNEGAEETDTRYFKQKTRSIDEFMQQKLDIIEQVTDEGTVLLKNENSALPLAAGARVTLFGRASYNSVYGGDSGNAQIGNLGNQNINWTFRRGLEEAGFAVNDEMWNFYAQRNIAYNADPSAEVAPDQLPMGSVSGYADAGIVVLSRVTGEGGDAPDGYYELTQTELDLVNAAKEACSKVVVIINSPSPIAIHALKEDAGVGAILQIGGLGALGTKSVGKILAGEVSPSGKLIDTYAASSRSSAAYQSAGTVAYANADAVSAAATSIGIGAGGTKYTVFSEGIYVGYKYYETRYEDCVLGQGNAASSAGVFASSGNWNYDEEVDYPFGYGLSYTDFSQELTGLTVENDVVTATVRVTNEGDVAGKEVVQLYVQSPYTEYDKENGVEKSAIQLVNFGKTGILQPGASAEVTLKMDLYNIASWDYNKAKTWILDEGSYYFAVGESAHDALNNVLAAKGADVAGDKDLARVWENDAFRTLGEYEFTEAGFTTENGLFHNNTETAYTNRLDEADLNDLVGEGTTTYLSRSDWSGTWTEGLKAVTATEEMIDQIAFLSDYQKGEPVGDSYTYGADTAFNILMAKGKSYDDEVWEDILNQLMVEEMIAMVGKNFGAIDPVLGLNFPGTNDNDGVGSGPCVGYPSSLDTGSTVIEGETKYSAIEPRMYPSETVEAATFNQQLVYDLGEVMSEDCFYTGMTTLWGPGLNIHRHPYSGRNFEYFSEDSQMTYIMGAQITAGVQSNGVICGPKHFAFNDQETDRYGFAVYTNEQAGRENSLRGFEGAVAVAKAKNVMTSLNRVGCRWMGINTALQNDVLRSEWGFDGYTITDNALEPYMCGRSIALGTDKLMLLPGNERNDELNKEALLADSTLFAAVRQACHRILYVYVNSKAMNGISADTQIVPVTPWWKTALVNVNVVLGCLVALGIVGCIATYDCRGKNAKVKVEEE</sequence>
<dbReference type="Gene3D" id="2.60.40.10">
    <property type="entry name" value="Immunoglobulins"/>
    <property type="match status" value="1"/>
</dbReference>
<dbReference type="Proteomes" id="UP000886847">
    <property type="component" value="Unassembled WGS sequence"/>
</dbReference>
<dbReference type="InterPro" id="IPR017853">
    <property type="entry name" value="GH"/>
</dbReference>
<dbReference type="InterPro" id="IPR013783">
    <property type="entry name" value="Ig-like_fold"/>
</dbReference>
<keyword evidence="2 5" id="KW-0378">Hydrolase</keyword>
<dbReference type="GO" id="GO:0005975">
    <property type="term" value="P:carbohydrate metabolic process"/>
    <property type="evidence" value="ECO:0007669"/>
    <property type="project" value="InterPro"/>
</dbReference>
<dbReference type="SUPFAM" id="SSF51445">
    <property type="entry name" value="(Trans)glycosidases"/>
    <property type="match status" value="1"/>
</dbReference>
<evidence type="ECO:0000313" key="5">
    <source>
        <dbReference type="EMBL" id="HIX50366.1"/>
    </source>
</evidence>
<comment type="caution">
    <text evidence="5">The sequence shown here is derived from an EMBL/GenBank/DDBJ whole genome shotgun (WGS) entry which is preliminary data.</text>
</comment>
<proteinExistence type="inferred from homology"/>
<reference evidence="5" key="1">
    <citation type="journal article" date="2021" name="PeerJ">
        <title>Extensive microbial diversity within the chicken gut microbiome revealed by metagenomics and culture.</title>
        <authorList>
            <person name="Gilroy R."/>
            <person name="Ravi A."/>
            <person name="Getino M."/>
            <person name="Pursley I."/>
            <person name="Horton D.L."/>
            <person name="Alikhan N.F."/>
            <person name="Baker D."/>
            <person name="Gharbi K."/>
            <person name="Hall N."/>
            <person name="Watson M."/>
            <person name="Adriaenssens E.M."/>
            <person name="Foster-Nyarko E."/>
            <person name="Jarju S."/>
            <person name="Secka A."/>
            <person name="Antonio M."/>
            <person name="Oren A."/>
            <person name="Chaudhuri R.R."/>
            <person name="La Ragione R."/>
            <person name="Hildebrand F."/>
            <person name="Pallen M.J."/>
        </authorList>
    </citation>
    <scope>NUCLEOTIDE SEQUENCE</scope>
    <source>
        <strain evidence="5">2189</strain>
    </source>
</reference>
<dbReference type="PANTHER" id="PTHR42715">
    <property type="entry name" value="BETA-GLUCOSIDASE"/>
    <property type="match status" value="1"/>
</dbReference>
<dbReference type="Pfam" id="PF01915">
    <property type="entry name" value="Glyco_hydro_3_C"/>
    <property type="match status" value="1"/>
</dbReference>